<protein>
    <submittedName>
        <fullName evidence="1">Uncharacterized protein</fullName>
    </submittedName>
</protein>
<dbReference type="STRING" id="1216932.CM240_2938"/>
<organism evidence="1 2">
    <name type="scientific">Clostridium bornimense</name>
    <dbReference type="NCBI Taxonomy" id="1216932"/>
    <lineage>
        <taxon>Bacteria</taxon>
        <taxon>Bacillati</taxon>
        <taxon>Bacillota</taxon>
        <taxon>Clostridia</taxon>
        <taxon>Eubacteriales</taxon>
        <taxon>Clostridiaceae</taxon>
        <taxon>Clostridium</taxon>
    </lineage>
</organism>
<gene>
    <name evidence="1" type="ORF">CM240_2938</name>
</gene>
<dbReference type="EMBL" id="HG917869">
    <property type="protein sequence ID" value="CDM70055.1"/>
    <property type="molecule type" value="Genomic_DNA"/>
</dbReference>
<evidence type="ECO:0000313" key="2">
    <source>
        <dbReference type="Proteomes" id="UP000019426"/>
    </source>
</evidence>
<dbReference type="Proteomes" id="UP000019426">
    <property type="component" value="Chromosome M2/40_rep2"/>
</dbReference>
<sequence>MNNIDLLSSVSKDLKILTYESEPVYQYRGRIIYSAISLLMLACTFDSESPFDKDTIGVSKRYLYNKSSNLLNEYLLLYSDAKQWFYPNSKCNPIEIIRTRLLQSGNLINVGFSTNVATQEPYLNQMIDGISRLYGYPLDFANGKMSGLTWIVKDNNVVEINNNENIINFTNNYLNSLRYTEKNVIEGYEFFNPHKQSSNMYNCWEDKPSLISEKYTLLREKVYDYTYNYNYYIKKEHNSSTFIYRIDELSVHERIPTKIMYGLRAIYKNPIKAYYEFHGDYIMIHLKAKLPLSEEISLYTLGWPCKSIDDEFCWLFTSDIWPYIKTILEGLNIIMEEYYG</sequence>
<name>W6SJY6_9CLOT</name>
<dbReference type="OrthoDB" id="2037708at2"/>
<accession>W6SJY6</accession>
<proteinExistence type="predicted"/>
<reference evidence="1 2" key="1">
    <citation type="submission" date="2013-11" db="EMBL/GenBank/DDBJ databases">
        <title>Complete genome sequence of Clostridum sp. M2/40.</title>
        <authorList>
            <person name="Wibberg D."/>
            <person name="Puehler A."/>
            <person name="Schlueter A."/>
        </authorList>
    </citation>
    <scope>NUCLEOTIDE SEQUENCE [LARGE SCALE GENOMIC DNA]</scope>
    <source>
        <strain evidence="2">M2/40</strain>
    </source>
</reference>
<dbReference type="AlphaFoldDB" id="W6SJY6"/>
<keyword evidence="2" id="KW-1185">Reference proteome</keyword>
<dbReference type="KEGG" id="clt:CM240_2938"/>
<dbReference type="HOGENOM" id="CLU_815604_0_0_9"/>
<dbReference type="PATRIC" id="fig|1216932.3.peg.2904"/>
<dbReference type="RefSeq" id="WP_044040223.1">
    <property type="nucleotide sequence ID" value="NZ_HG917869.1"/>
</dbReference>
<evidence type="ECO:0000313" key="1">
    <source>
        <dbReference type="EMBL" id="CDM70055.1"/>
    </source>
</evidence>